<evidence type="ECO:0000256" key="1">
    <source>
        <dbReference type="SAM" id="Phobius"/>
    </source>
</evidence>
<organism evidence="3">
    <name type="scientific">Ixodes scapularis</name>
    <name type="common">Black-legged tick</name>
    <name type="synonym">Deer tick</name>
    <dbReference type="NCBI Taxonomy" id="6945"/>
    <lineage>
        <taxon>Eukaryota</taxon>
        <taxon>Metazoa</taxon>
        <taxon>Ecdysozoa</taxon>
        <taxon>Arthropoda</taxon>
        <taxon>Chelicerata</taxon>
        <taxon>Arachnida</taxon>
        <taxon>Acari</taxon>
        <taxon>Parasitiformes</taxon>
        <taxon>Ixodida</taxon>
        <taxon>Ixodoidea</taxon>
        <taxon>Ixodidae</taxon>
        <taxon>Ixodinae</taxon>
        <taxon>Ixodes</taxon>
    </lineage>
</organism>
<feature type="signal peptide" evidence="2">
    <location>
        <begin position="1"/>
        <end position="17"/>
    </location>
</feature>
<dbReference type="EMBL" id="GHJT01008476">
    <property type="protein sequence ID" value="MOY42447.1"/>
    <property type="molecule type" value="Transcribed_RNA"/>
</dbReference>
<name>A0A4D5S370_IXOSC</name>
<keyword evidence="1" id="KW-0472">Membrane</keyword>
<feature type="chain" id="PRO_5020021575" description="Secreted protein" evidence="2">
    <location>
        <begin position="18"/>
        <end position="102"/>
    </location>
</feature>
<keyword evidence="1" id="KW-1133">Transmembrane helix</keyword>
<feature type="transmembrane region" description="Helical" evidence="1">
    <location>
        <begin position="36"/>
        <end position="58"/>
    </location>
</feature>
<evidence type="ECO:0008006" key="4">
    <source>
        <dbReference type="Google" id="ProtNLM"/>
    </source>
</evidence>
<evidence type="ECO:0000313" key="3">
    <source>
        <dbReference type="EMBL" id="MOY42447.1"/>
    </source>
</evidence>
<reference evidence="3" key="1">
    <citation type="submission" date="2019-04" db="EMBL/GenBank/DDBJ databases">
        <title>An insight into the mialome of Ixodes scapularis.</title>
        <authorList>
            <person name="Ribeiro J.M."/>
            <person name="Mather T.N."/>
            <person name="Karim S."/>
        </authorList>
    </citation>
    <scope>NUCLEOTIDE SEQUENCE</scope>
</reference>
<protein>
    <recommendedName>
        <fullName evidence="4">Secreted protein</fullName>
    </recommendedName>
</protein>
<dbReference type="AlphaFoldDB" id="A0A4D5S370"/>
<proteinExistence type="predicted"/>
<keyword evidence="1" id="KW-0812">Transmembrane</keyword>
<feature type="transmembrane region" description="Helical" evidence="1">
    <location>
        <begin position="79"/>
        <end position="101"/>
    </location>
</feature>
<evidence type="ECO:0000256" key="2">
    <source>
        <dbReference type="SAM" id="SignalP"/>
    </source>
</evidence>
<sequence length="102" mass="11744">MLVIVLLFFSVLALVTACHPDSLSCKWRLFLMGYLYFRGNFCAFSLFLGRILIHVVMVKRNMIEVALLNSLLLQEDEVFGFEVCLVHWFLGSFLLTLSVFFG</sequence>
<accession>A0A4D5S370</accession>
<keyword evidence="2" id="KW-0732">Signal</keyword>